<dbReference type="InterPro" id="IPR053136">
    <property type="entry name" value="UTP_pyrophosphatase-like"/>
</dbReference>
<proteinExistence type="predicted"/>
<organism evidence="2 3">
    <name type="scientific">Lysobacter brunescens</name>
    <dbReference type="NCBI Taxonomy" id="262323"/>
    <lineage>
        <taxon>Bacteria</taxon>
        <taxon>Pseudomonadati</taxon>
        <taxon>Pseudomonadota</taxon>
        <taxon>Gammaproteobacteria</taxon>
        <taxon>Lysobacterales</taxon>
        <taxon>Lysobacteraceae</taxon>
        <taxon>Lysobacter</taxon>
    </lineage>
</organism>
<gene>
    <name evidence="2" type="ORF">ACFQ0E_03660</name>
</gene>
<dbReference type="Gene3D" id="3.30.2010.10">
    <property type="entry name" value="Metalloproteases ('zincins'), catalytic domain"/>
    <property type="match status" value="1"/>
</dbReference>
<evidence type="ECO:0000313" key="3">
    <source>
        <dbReference type="Proteomes" id="UP001597110"/>
    </source>
</evidence>
<dbReference type="Pfam" id="PF01863">
    <property type="entry name" value="YgjP-like"/>
    <property type="match status" value="1"/>
</dbReference>
<comment type="caution">
    <text evidence="2">The sequence shown here is derived from an EMBL/GenBank/DDBJ whole genome shotgun (WGS) entry which is preliminary data.</text>
</comment>
<accession>A0ABW2Y814</accession>
<dbReference type="PANTHER" id="PTHR30399">
    <property type="entry name" value="UNCHARACTERIZED PROTEIN YGJP"/>
    <property type="match status" value="1"/>
</dbReference>
<keyword evidence="3" id="KW-1185">Reference proteome</keyword>
<name>A0ABW2Y814_9GAMM</name>
<dbReference type="CDD" id="cd07344">
    <property type="entry name" value="M48_yhfN_like"/>
    <property type="match status" value="1"/>
</dbReference>
<protein>
    <submittedName>
        <fullName evidence="2">M48 family metallopeptidase</fullName>
    </submittedName>
</protein>
<feature type="domain" description="YgjP-like metallopeptidase" evidence="1">
    <location>
        <begin position="47"/>
        <end position="255"/>
    </location>
</feature>
<dbReference type="EMBL" id="JBHTIF010000001">
    <property type="protein sequence ID" value="MFD0724690.1"/>
    <property type="molecule type" value="Genomic_DNA"/>
</dbReference>
<dbReference type="Proteomes" id="UP001597110">
    <property type="component" value="Unassembled WGS sequence"/>
</dbReference>
<dbReference type="RefSeq" id="WP_386822339.1">
    <property type="nucleotide sequence ID" value="NZ_JBHTIF010000001.1"/>
</dbReference>
<evidence type="ECO:0000313" key="2">
    <source>
        <dbReference type="EMBL" id="MFD0724690.1"/>
    </source>
</evidence>
<reference evidence="3" key="1">
    <citation type="journal article" date="2019" name="Int. J. Syst. Evol. Microbiol.">
        <title>The Global Catalogue of Microorganisms (GCM) 10K type strain sequencing project: providing services to taxonomists for standard genome sequencing and annotation.</title>
        <authorList>
            <consortium name="The Broad Institute Genomics Platform"/>
            <consortium name="The Broad Institute Genome Sequencing Center for Infectious Disease"/>
            <person name="Wu L."/>
            <person name="Ma J."/>
        </authorList>
    </citation>
    <scope>NUCLEOTIDE SEQUENCE [LARGE SCALE GENOMIC DNA]</scope>
    <source>
        <strain evidence="3">CCUG 55585</strain>
    </source>
</reference>
<sequence length="268" mass="30969">MPFRFRLRESSAPRHADSRAQQRDLVALLLDDGRNIDVLRVRDPRARRIKLSVSERGVRLTLPERASLVAGDRFLAEHRDWLGAQLDRLVETEVAPLVRGESDRLPLRGRMLPLRWEPGRFTAVQLDGDGADACAVFQATSRAGDAALHRALRDFYEAQARADIGRWMPRYLPELPRAPRRVQLKIMSSQWGSLAPDGTMALDLSLVLAPPDAFEYVLVHELCHLIHHDHSPAYWREVEHRFPHWRDQREWFREHGRQLKAQMVALVR</sequence>
<dbReference type="PANTHER" id="PTHR30399:SF1">
    <property type="entry name" value="UTP PYROPHOSPHATASE"/>
    <property type="match status" value="1"/>
</dbReference>
<dbReference type="InterPro" id="IPR002725">
    <property type="entry name" value="YgjP-like_metallopeptidase"/>
</dbReference>
<evidence type="ECO:0000259" key="1">
    <source>
        <dbReference type="Pfam" id="PF01863"/>
    </source>
</evidence>